<proteinExistence type="predicted"/>
<dbReference type="PANTHER" id="PTHR30336">
    <property type="entry name" value="INNER MEMBRANE PROTEIN, PROBABLE PERMEASE"/>
    <property type="match status" value="1"/>
</dbReference>
<feature type="domain" description="DUF218" evidence="2">
    <location>
        <begin position="508"/>
        <end position="652"/>
    </location>
</feature>
<evidence type="ECO:0000313" key="4">
    <source>
        <dbReference type="EMBL" id="KAB1644910.1"/>
    </source>
</evidence>
<dbReference type="PANTHER" id="PTHR30336:SF4">
    <property type="entry name" value="ENVELOPE BIOGENESIS FACTOR ELYC"/>
    <property type="match status" value="1"/>
</dbReference>
<feature type="transmembrane region" description="Helical" evidence="1">
    <location>
        <begin position="129"/>
        <end position="151"/>
    </location>
</feature>
<dbReference type="EMBL" id="WBKB01000001">
    <property type="protein sequence ID" value="KAB1644910.1"/>
    <property type="molecule type" value="Genomic_DNA"/>
</dbReference>
<organism evidence="4 5">
    <name type="scientific">Gulosibacter chungangensis</name>
    <dbReference type="NCBI Taxonomy" id="979746"/>
    <lineage>
        <taxon>Bacteria</taxon>
        <taxon>Bacillati</taxon>
        <taxon>Actinomycetota</taxon>
        <taxon>Actinomycetes</taxon>
        <taxon>Micrococcales</taxon>
        <taxon>Microbacteriaceae</taxon>
        <taxon>Gulosibacter</taxon>
    </lineage>
</organism>
<dbReference type="InterPro" id="IPR006976">
    <property type="entry name" value="VanZ-like"/>
</dbReference>
<feature type="transmembrane region" description="Helical" evidence="1">
    <location>
        <begin position="206"/>
        <end position="232"/>
    </location>
</feature>
<dbReference type="Pfam" id="PF02698">
    <property type="entry name" value="DUF218"/>
    <property type="match status" value="1"/>
</dbReference>
<protein>
    <recommendedName>
        <fullName evidence="6">DUF218 domain-containing protein</fullName>
    </recommendedName>
</protein>
<dbReference type="GO" id="GO:0005886">
    <property type="term" value="C:plasma membrane"/>
    <property type="evidence" value="ECO:0007669"/>
    <property type="project" value="TreeGrafter"/>
</dbReference>
<feature type="transmembrane region" description="Helical" evidence="1">
    <location>
        <begin position="326"/>
        <end position="352"/>
    </location>
</feature>
<reference evidence="4 5" key="1">
    <citation type="submission" date="2019-09" db="EMBL/GenBank/DDBJ databases">
        <title>Phylogeny of genus Pseudoclavibacter and closely related genus.</title>
        <authorList>
            <person name="Li Y."/>
        </authorList>
    </citation>
    <scope>NUCLEOTIDE SEQUENCE [LARGE SCALE GENOMIC DNA]</scope>
    <source>
        <strain evidence="4 5">KCTC 13959</strain>
    </source>
</reference>
<name>A0A7J5BH09_9MICO</name>
<feature type="transmembrane region" description="Helical" evidence="1">
    <location>
        <begin position="6"/>
        <end position="31"/>
    </location>
</feature>
<evidence type="ECO:0000313" key="5">
    <source>
        <dbReference type="Proteomes" id="UP000433493"/>
    </source>
</evidence>
<dbReference type="OrthoDB" id="4822551at2"/>
<comment type="caution">
    <text evidence="4">The sequence shown here is derived from an EMBL/GenBank/DDBJ whole genome shotgun (WGS) entry which is preliminary data.</text>
</comment>
<feature type="transmembrane region" description="Helical" evidence="1">
    <location>
        <begin position="43"/>
        <end position="62"/>
    </location>
</feature>
<evidence type="ECO:0000259" key="2">
    <source>
        <dbReference type="Pfam" id="PF02698"/>
    </source>
</evidence>
<accession>A0A7J5BH09</accession>
<dbReference type="Gene3D" id="3.40.50.620">
    <property type="entry name" value="HUPs"/>
    <property type="match status" value="1"/>
</dbReference>
<feature type="transmembrane region" description="Helical" evidence="1">
    <location>
        <begin position="466"/>
        <end position="493"/>
    </location>
</feature>
<keyword evidence="1" id="KW-1133">Transmembrane helix</keyword>
<feature type="transmembrane region" description="Helical" evidence="1">
    <location>
        <begin position="438"/>
        <end position="460"/>
    </location>
</feature>
<dbReference type="InterPro" id="IPR051599">
    <property type="entry name" value="Cell_Envelope_Assoc"/>
</dbReference>
<keyword evidence="1" id="KW-0812">Transmembrane</keyword>
<feature type="domain" description="VanZ-like" evidence="3">
    <location>
        <begin position="50"/>
        <end position="180"/>
    </location>
</feature>
<keyword evidence="1" id="KW-0472">Membrane</keyword>
<dbReference type="Proteomes" id="UP000433493">
    <property type="component" value="Unassembled WGS sequence"/>
</dbReference>
<dbReference type="GO" id="GO:0043164">
    <property type="term" value="P:Gram-negative-bacterium-type cell wall biogenesis"/>
    <property type="evidence" value="ECO:0007669"/>
    <property type="project" value="TreeGrafter"/>
</dbReference>
<gene>
    <name evidence="4" type="ORF">F8O05_01180</name>
</gene>
<dbReference type="CDD" id="cd06259">
    <property type="entry name" value="YdcF-like"/>
    <property type="match status" value="1"/>
</dbReference>
<evidence type="ECO:0008006" key="6">
    <source>
        <dbReference type="Google" id="ProtNLM"/>
    </source>
</evidence>
<feature type="transmembrane region" description="Helical" evidence="1">
    <location>
        <begin position="163"/>
        <end position="185"/>
    </location>
</feature>
<dbReference type="GO" id="GO:0000270">
    <property type="term" value="P:peptidoglycan metabolic process"/>
    <property type="evidence" value="ECO:0007669"/>
    <property type="project" value="TreeGrafter"/>
</dbReference>
<dbReference type="Pfam" id="PF04892">
    <property type="entry name" value="VanZ"/>
    <property type="match status" value="1"/>
</dbReference>
<sequence>MHMGGFTASAILAAFFGFLLLPLAIIPYVAWSNRRGTTGFGHALISAAGLVYLVVLWAYTILPLPDPATLQCSAEAYGQFVPFDFIREVNWSNALADSMLRQVLLNVLFFVPLGALVRHLFGTRILTTVLIGAAISLAIEVTQLTGIYGIYPCPYRVFDVDDLLANTLGAFVGAFLAPILAKFPGQHRRDPHAPAKVTAARRLTGALVDFISVVLIGFGLPLALEVTLALAYPNSFAELPIHTHMSWIYAGTIAATAIVMFLIVPATTNATIGQHLSYLRSVRPDGSAPGFGRTLIRFITGGGLYFILIALSTLEIPFTGGLAHLWFVASVLVILIFSPRGISGFASGLVVVDARDPDSAHAARRRIDEPRRMSAAVLALGGTIYLGFSLVLGISTLLPAAGLGLSLLGLVALIASTLFLAGYLLFSGVTVLRREGRSLANMLGLLALAGVTAVLAVFVIAVLNQIYWLLVLSVAALGLTAYLGFIFFAFLLYGQIYARREPRPGMAAVVVLGSRVFGDRVPPLLAARIDRGMAAHRAEVEAGRDPLLILSGGQGADEQVAEGEAMAKYALDAGAEPALVRAETASTTTEENLKFSRELLRAEARGERMLVATNDYHAFRAALLARKLGIDAQVVGAKTARYYFPSAVLREFAAVLFLEKWQHLAFGLGVTLLSGAVAWIIVIG</sequence>
<dbReference type="InterPro" id="IPR014729">
    <property type="entry name" value="Rossmann-like_a/b/a_fold"/>
</dbReference>
<feature type="transmembrane region" description="Helical" evidence="1">
    <location>
        <begin position="664"/>
        <end position="683"/>
    </location>
</feature>
<feature type="transmembrane region" description="Helical" evidence="1">
    <location>
        <begin position="247"/>
        <end position="273"/>
    </location>
</feature>
<dbReference type="InterPro" id="IPR003848">
    <property type="entry name" value="DUF218"/>
</dbReference>
<feature type="transmembrane region" description="Helical" evidence="1">
    <location>
        <begin position="99"/>
        <end position="117"/>
    </location>
</feature>
<dbReference type="AlphaFoldDB" id="A0A7J5BH09"/>
<evidence type="ECO:0000256" key="1">
    <source>
        <dbReference type="SAM" id="Phobius"/>
    </source>
</evidence>
<keyword evidence="5" id="KW-1185">Reference proteome</keyword>
<feature type="transmembrane region" description="Helical" evidence="1">
    <location>
        <begin position="294"/>
        <end position="314"/>
    </location>
</feature>
<evidence type="ECO:0000259" key="3">
    <source>
        <dbReference type="Pfam" id="PF04892"/>
    </source>
</evidence>
<feature type="transmembrane region" description="Helical" evidence="1">
    <location>
        <begin position="400"/>
        <end position="426"/>
    </location>
</feature>
<feature type="transmembrane region" description="Helical" evidence="1">
    <location>
        <begin position="373"/>
        <end position="394"/>
    </location>
</feature>